<evidence type="ECO:0000313" key="21">
    <source>
        <dbReference type="EMBL" id="CAL1267174.1"/>
    </source>
</evidence>
<keyword evidence="4 16" id="KW-0328">Glycosyltransferase</keyword>
<keyword evidence="12" id="KW-0238">DNA-binding</keyword>
<evidence type="ECO:0000256" key="7">
    <source>
        <dbReference type="ARBA" id="ARBA00022723"/>
    </source>
</evidence>
<evidence type="ECO:0000256" key="5">
    <source>
        <dbReference type="ARBA" id="ARBA00022679"/>
    </source>
</evidence>
<evidence type="ECO:0000256" key="9">
    <source>
        <dbReference type="ARBA" id="ARBA00022771"/>
    </source>
</evidence>
<keyword evidence="8" id="KW-0677">Repeat</keyword>
<dbReference type="GO" id="GO:0003950">
    <property type="term" value="F:NAD+ poly-ADP-ribosyltransferase activity"/>
    <property type="evidence" value="ECO:0007669"/>
    <property type="project" value="UniProtKB-UniRule"/>
</dbReference>
<evidence type="ECO:0000256" key="15">
    <source>
        <dbReference type="ARBA" id="ARBA00033987"/>
    </source>
</evidence>
<proteinExistence type="inferred from homology"/>
<evidence type="ECO:0000256" key="3">
    <source>
        <dbReference type="ARBA" id="ARBA00004123"/>
    </source>
</evidence>
<comment type="catalytic activity">
    <reaction evidence="1">
        <text>L-aspartyl-[protein] + NAD(+) = 4-O-(ADP-D-ribosyl)-L-aspartyl-[protein] + nicotinamide</text>
        <dbReference type="Rhea" id="RHEA:54424"/>
        <dbReference type="Rhea" id="RHEA-COMP:9867"/>
        <dbReference type="Rhea" id="RHEA-COMP:13832"/>
        <dbReference type="ChEBI" id="CHEBI:17154"/>
        <dbReference type="ChEBI" id="CHEBI:29961"/>
        <dbReference type="ChEBI" id="CHEBI:57540"/>
        <dbReference type="ChEBI" id="CHEBI:138102"/>
    </reaction>
</comment>
<dbReference type="GO" id="GO:0005730">
    <property type="term" value="C:nucleolus"/>
    <property type="evidence" value="ECO:0007669"/>
    <property type="project" value="TreeGrafter"/>
</dbReference>
<dbReference type="GO" id="GO:0008270">
    <property type="term" value="F:zinc ion binding"/>
    <property type="evidence" value="ECO:0007669"/>
    <property type="project" value="UniProtKB-KW"/>
</dbReference>
<protein>
    <recommendedName>
        <fullName evidence="16">Poly [ADP-ribose] polymerase</fullName>
        <shortName evidence="16">PARP</shortName>
        <ecNumber evidence="16">2.4.2.-</ecNumber>
    </recommendedName>
</protein>
<dbReference type="PANTHER" id="PTHR10459">
    <property type="entry name" value="DNA LIGASE"/>
    <property type="match status" value="1"/>
</dbReference>
<keyword evidence="22" id="KW-1185">Reference proteome</keyword>
<keyword evidence="6" id="KW-0548">Nucleotidyltransferase</keyword>
<keyword evidence="10" id="KW-0862">Zinc</keyword>
<comment type="catalytic activity">
    <reaction evidence="15">
        <text>NAD(+) + (ADP-D-ribosyl)n-acceptor = nicotinamide + (ADP-D-ribosyl)n+1-acceptor + H(+).</text>
        <dbReference type="EC" id="2.4.2.30"/>
    </reaction>
</comment>
<feature type="domain" description="PARP alpha-helical" evidence="19">
    <location>
        <begin position="356"/>
        <end position="473"/>
    </location>
</feature>
<evidence type="ECO:0000259" key="17">
    <source>
        <dbReference type="PROSITE" id="PS50918"/>
    </source>
</evidence>
<keyword evidence="13" id="KW-0539">Nucleus</keyword>
<evidence type="ECO:0000256" key="6">
    <source>
        <dbReference type="ARBA" id="ARBA00022695"/>
    </source>
</evidence>
<dbReference type="InterPro" id="IPR004170">
    <property type="entry name" value="WWE_dom"/>
</dbReference>
<keyword evidence="5 16" id="KW-0808">Transferase</keyword>
<dbReference type="FunFam" id="1.20.142.10:FF:000001">
    <property type="entry name" value="Poly [ADP-ribose] polymerase"/>
    <property type="match status" value="1"/>
</dbReference>
<dbReference type="PROSITE" id="PS51060">
    <property type="entry name" value="PARP_ALPHA_HD"/>
    <property type="match status" value="1"/>
</dbReference>
<dbReference type="Pfam" id="PF02877">
    <property type="entry name" value="PARP_reg"/>
    <property type="match status" value="1"/>
</dbReference>
<evidence type="ECO:0000256" key="11">
    <source>
        <dbReference type="ARBA" id="ARBA00023027"/>
    </source>
</evidence>
<evidence type="ECO:0000256" key="13">
    <source>
        <dbReference type="ARBA" id="ARBA00023242"/>
    </source>
</evidence>
<dbReference type="GO" id="GO:0006302">
    <property type="term" value="P:double-strand break repair"/>
    <property type="evidence" value="ECO:0007669"/>
    <property type="project" value="TreeGrafter"/>
</dbReference>
<dbReference type="PANTHER" id="PTHR10459:SF60">
    <property type="entry name" value="POLY [ADP-RIBOSE] POLYMERASE 2"/>
    <property type="match status" value="1"/>
</dbReference>
<dbReference type="InterPro" id="IPR036930">
    <property type="entry name" value="WGR_dom_sf"/>
</dbReference>
<sequence>MSDSDEVCDFVWQYEQRKRWITYTIEDIHLINKAVREKFTSVLLPSKNSRKQLIIDLEKMVQRNKVSLYEQRIRCLVTNSGCSVWLWKDNHEDWHCFKPYLAFYLEVAFQRNDKIFKFHEKDDYEINFETWLQTNEEKLNTKAVKRENVEFVVSSELKNLCANNETLLKRVCSSDKPSAKRIKIDSNVDSTTRNGSINIATSVFNPLNLDDSMNTEQTEASSSSNRIVPVDSECPEREIFHIYCEREIIYSATLNQTNMQNNNNKYYIIQLLEHNKKKQFAVWRRWGRVGNKGQRDLSKYGSSLLEAKDSFEKKFYDKTRNNWCDLKDFVHVKGKYDLLQMDLCPDQVKEMRTDVKSRLPSNVEKLMEIICDKKRMEDMMKEMSYDSARTPLGKLTLKQIQDGYIALKNVADILSIGGKGKLLLNACNDFYTKIPHNFGMKVPPILQTQHDIDEKLKMLEALSNITVAMGVLNSQSDRDEHPLDKYYRSLNCSLVLLNPTSTEYEELERCLKSTHGPTHTTYEMEIVDAFKCCKPQECKSFRDSDKKLLLWHGSRITNWMGILKEGLRIAPPEAPATGYMFGKGLYFADVSSKSANYCFATKRKNEGLLLMCEVSVGNQYPLTGADENLPLGLPSEFNSVIVFCSTSGKYERGRRAHTEKQKLDWLTFVATAEGSEAKAPSGPLIEDSSYEGSLNYNEYIVYDVKQVKMTYLLRVKFNFK</sequence>
<dbReference type="Pfam" id="PF00644">
    <property type="entry name" value="PARP"/>
    <property type="match status" value="1"/>
</dbReference>
<comment type="caution">
    <text evidence="21">The sequence shown here is derived from an EMBL/GenBank/DDBJ whole genome shotgun (WGS) entry which is preliminary data.</text>
</comment>
<feature type="domain" description="PARP catalytic" evidence="18">
    <location>
        <begin position="481"/>
        <end position="720"/>
    </location>
</feature>
<evidence type="ECO:0000259" key="18">
    <source>
        <dbReference type="PROSITE" id="PS51059"/>
    </source>
</evidence>
<dbReference type="GO" id="GO:0003677">
    <property type="term" value="F:DNA binding"/>
    <property type="evidence" value="ECO:0007669"/>
    <property type="project" value="UniProtKB-KW"/>
</dbReference>
<dbReference type="PROSITE" id="PS50918">
    <property type="entry name" value="WWE"/>
    <property type="match status" value="1"/>
</dbReference>
<dbReference type="Proteomes" id="UP001497382">
    <property type="component" value="Unassembled WGS sequence"/>
</dbReference>
<dbReference type="SUPFAM" id="SSF56399">
    <property type="entry name" value="ADP-ribosylation"/>
    <property type="match status" value="1"/>
</dbReference>
<name>A0AAV1Z8G4_9ARAC</name>
<dbReference type="SUPFAM" id="SSF117839">
    <property type="entry name" value="WWE domain"/>
    <property type="match status" value="2"/>
</dbReference>
<dbReference type="GO" id="GO:1990404">
    <property type="term" value="F:NAD+-protein mono-ADP-ribosyltransferase activity"/>
    <property type="evidence" value="ECO:0007669"/>
    <property type="project" value="TreeGrafter"/>
</dbReference>
<dbReference type="InterPro" id="IPR008893">
    <property type="entry name" value="WGR_domain"/>
</dbReference>
<evidence type="ECO:0000256" key="2">
    <source>
        <dbReference type="ARBA" id="ARBA00000459"/>
    </source>
</evidence>
<reference evidence="21 22" key="1">
    <citation type="submission" date="2024-04" db="EMBL/GenBank/DDBJ databases">
        <authorList>
            <person name="Rising A."/>
            <person name="Reimegard J."/>
            <person name="Sonavane S."/>
            <person name="Akerstrom W."/>
            <person name="Nylinder S."/>
            <person name="Hedman E."/>
            <person name="Kallberg Y."/>
        </authorList>
    </citation>
    <scope>NUCLEOTIDE SEQUENCE [LARGE SCALE GENOMIC DNA]</scope>
</reference>
<dbReference type="Pfam" id="PF05406">
    <property type="entry name" value="WGR"/>
    <property type="match status" value="1"/>
</dbReference>
<evidence type="ECO:0000256" key="8">
    <source>
        <dbReference type="ARBA" id="ARBA00022737"/>
    </source>
</evidence>
<evidence type="ECO:0000259" key="20">
    <source>
        <dbReference type="PROSITE" id="PS51977"/>
    </source>
</evidence>
<keyword evidence="9" id="KW-0863">Zinc-finger</keyword>
<evidence type="ECO:0000256" key="10">
    <source>
        <dbReference type="ARBA" id="ARBA00022833"/>
    </source>
</evidence>
<evidence type="ECO:0000256" key="1">
    <source>
        <dbReference type="ARBA" id="ARBA00000438"/>
    </source>
</evidence>
<dbReference type="Gene3D" id="2.20.140.10">
    <property type="entry name" value="WGR domain"/>
    <property type="match status" value="1"/>
</dbReference>
<dbReference type="FunFam" id="2.20.140.10:FF:000001">
    <property type="entry name" value="Poly [ADP-ribose] polymerase"/>
    <property type="match status" value="1"/>
</dbReference>
<dbReference type="EC" id="2.4.2.-" evidence="16"/>
<dbReference type="AlphaFoldDB" id="A0AAV1Z8G4"/>
<evidence type="ECO:0000256" key="12">
    <source>
        <dbReference type="ARBA" id="ARBA00023125"/>
    </source>
</evidence>
<dbReference type="InterPro" id="IPR037197">
    <property type="entry name" value="WWE_dom_sf"/>
</dbReference>
<evidence type="ECO:0000256" key="4">
    <source>
        <dbReference type="ARBA" id="ARBA00022676"/>
    </source>
</evidence>
<evidence type="ECO:0000259" key="19">
    <source>
        <dbReference type="PROSITE" id="PS51060"/>
    </source>
</evidence>
<dbReference type="SUPFAM" id="SSF142921">
    <property type="entry name" value="WGR domain-like"/>
    <property type="match status" value="1"/>
</dbReference>
<dbReference type="Pfam" id="PF02825">
    <property type="entry name" value="WWE"/>
    <property type="match status" value="2"/>
</dbReference>
<evidence type="ECO:0000256" key="14">
    <source>
        <dbReference type="ARBA" id="ARBA00024347"/>
    </source>
</evidence>
<feature type="domain" description="WGR" evidence="20">
    <location>
        <begin position="239"/>
        <end position="336"/>
    </location>
</feature>
<dbReference type="SMART" id="SM00773">
    <property type="entry name" value="WGR"/>
    <property type="match status" value="1"/>
</dbReference>
<organism evidence="21 22">
    <name type="scientific">Larinioides sclopetarius</name>
    <dbReference type="NCBI Taxonomy" id="280406"/>
    <lineage>
        <taxon>Eukaryota</taxon>
        <taxon>Metazoa</taxon>
        <taxon>Ecdysozoa</taxon>
        <taxon>Arthropoda</taxon>
        <taxon>Chelicerata</taxon>
        <taxon>Arachnida</taxon>
        <taxon>Araneae</taxon>
        <taxon>Araneomorphae</taxon>
        <taxon>Entelegynae</taxon>
        <taxon>Araneoidea</taxon>
        <taxon>Araneidae</taxon>
        <taxon>Larinioides</taxon>
    </lineage>
</organism>
<evidence type="ECO:0000313" key="22">
    <source>
        <dbReference type="Proteomes" id="UP001497382"/>
    </source>
</evidence>
<dbReference type="GO" id="GO:0016779">
    <property type="term" value="F:nucleotidyltransferase activity"/>
    <property type="evidence" value="ECO:0007669"/>
    <property type="project" value="UniProtKB-KW"/>
</dbReference>
<dbReference type="PROSITE" id="PS51059">
    <property type="entry name" value="PARP_CATALYTIC"/>
    <property type="match status" value="1"/>
</dbReference>
<dbReference type="InterPro" id="IPR012317">
    <property type="entry name" value="Poly(ADP-ribose)pol_cat_dom"/>
</dbReference>
<dbReference type="Gene3D" id="1.20.142.10">
    <property type="entry name" value="Poly(ADP-ribose) polymerase, regulatory domain"/>
    <property type="match status" value="1"/>
</dbReference>
<feature type="domain" description="WWE" evidence="17">
    <location>
        <begin position="71"/>
        <end position="146"/>
    </location>
</feature>
<dbReference type="InterPro" id="IPR004102">
    <property type="entry name" value="Poly(ADP-ribose)pol_reg_dom"/>
</dbReference>
<comment type="subcellular location">
    <subcellularLocation>
        <location evidence="3">Nucleus</location>
    </subcellularLocation>
</comment>
<keyword evidence="11 16" id="KW-0520">NAD</keyword>
<dbReference type="EMBL" id="CAXIEN010000026">
    <property type="protein sequence ID" value="CAL1267174.1"/>
    <property type="molecule type" value="Genomic_DNA"/>
</dbReference>
<accession>A0AAV1Z8G4</accession>
<evidence type="ECO:0000256" key="16">
    <source>
        <dbReference type="RuleBase" id="RU362114"/>
    </source>
</evidence>
<dbReference type="GO" id="GO:0070212">
    <property type="term" value="P:protein poly-ADP-ribosylation"/>
    <property type="evidence" value="ECO:0007669"/>
    <property type="project" value="TreeGrafter"/>
</dbReference>
<dbReference type="InterPro" id="IPR050800">
    <property type="entry name" value="ARTD/PARP"/>
</dbReference>
<keyword evidence="7" id="KW-0479">Metal-binding</keyword>
<comment type="similarity">
    <text evidence="14">Belongs to the ARTD/PARP family.</text>
</comment>
<gene>
    <name evidence="21" type="ORF">LARSCL_LOCUS3511</name>
</gene>
<dbReference type="CDD" id="cd01437">
    <property type="entry name" value="parp_like"/>
    <property type="match status" value="1"/>
</dbReference>
<comment type="catalytic activity">
    <reaction evidence="2">
        <text>L-glutamyl-[protein] + NAD(+) = 5-O-(ADP-D-ribosyl)-L-glutamyl-[protein] + nicotinamide</text>
        <dbReference type="Rhea" id="RHEA:58224"/>
        <dbReference type="Rhea" id="RHEA-COMP:10208"/>
        <dbReference type="Rhea" id="RHEA-COMP:15089"/>
        <dbReference type="ChEBI" id="CHEBI:17154"/>
        <dbReference type="ChEBI" id="CHEBI:29973"/>
        <dbReference type="ChEBI" id="CHEBI:57540"/>
        <dbReference type="ChEBI" id="CHEBI:142540"/>
    </reaction>
</comment>
<dbReference type="SUPFAM" id="SSF47587">
    <property type="entry name" value="Domain of poly(ADP-ribose) polymerase"/>
    <property type="match status" value="1"/>
</dbReference>
<dbReference type="PROSITE" id="PS51977">
    <property type="entry name" value="WGR"/>
    <property type="match status" value="1"/>
</dbReference>
<dbReference type="Gene3D" id="3.90.228.10">
    <property type="match status" value="1"/>
</dbReference>
<dbReference type="InterPro" id="IPR036616">
    <property type="entry name" value="Poly(ADP-ribose)pol_reg_dom_sf"/>
</dbReference>
<dbReference type="Gene3D" id="3.30.720.50">
    <property type="match status" value="2"/>
</dbReference>